<sequence length="218" mass="24349">MSNNSQNQNLSSPYSVYQTQANEALRRNETVASVLQLQAGTQCNNTKKAHDQRQSKFIQYASDICVTEEKIVDFLKEAVLKEAVVKEAVVKEAVVKEAVVKEAVVKEGNTRSTQRGGLQANGKPYPLSMSSIDQYVKAAIDIYAVQKPTSVGLINFENPRGSLLKTYLRASRQQEADRMRNSYEDRGAGTLQDGYTPDELIRVSMYYFTSAAESMMRD</sequence>
<organism evidence="1 2">
    <name type="scientific">Choanephora cucurbitarum</name>
    <dbReference type="NCBI Taxonomy" id="101091"/>
    <lineage>
        <taxon>Eukaryota</taxon>
        <taxon>Fungi</taxon>
        <taxon>Fungi incertae sedis</taxon>
        <taxon>Mucoromycota</taxon>
        <taxon>Mucoromycotina</taxon>
        <taxon>Mucoromycetes</taxon>
        <taxon>Mucorales</taxon>
        <taxon>Mucorineae</taxon>
        <taxon>Choanephoraceae</taxon>
        <taxon>Choanephoroideae</taxon>
        <taxon>Choanephora</taxon>
    </lineage>
</organism>
<evidence type="ECO:0000313" key="2">
    <source>
        <dbReference type="Proteomes" id="UP000093000"/>
    </source>
</evidence>
<keyword evidence="2" id="KW-1185">Reference proteome</keyword>
<name>A0A1C7MWB5_9FUNG</name>
<dbReference type="EMBL" id="LUGH01001775">
    <property type="protein sequence ID" value="OBZ80746.1"/>
    <property type="molecule type" value="Genomic_DNA"/>
</dbReference>
<reference evidence="1 2" key="1">
    <citation type="submission" date="2016-03" db="EMBL/GenBank/DDBJ databases">
        <title>Choanephora cucurbitarum.</title>
        <authorList>
            <person name="Min B."/>
            <person name="Park H."/>
            <person name="Park J.-H."/>
            <person name="Shin H.-D."/>
            <person name="Choi I.-G."/>
        </authorList>
    </citation>
    <scope>NUCLEOTIDE SEQUENCE [LARGE SCALE GENOMIC DNA]</scope>
    <source>
        <strain evidence="1 2">KUS-F28377</strain>
    </source>
</reference>
<proteinExistence type="predicted"/>
<dbReference type="OrthoDB" id="2281860at2759"/>
<gene>
    <name evidence="1" type="ORF">A0J61_11205</name>
</gene>
<evidence type="ECO:0000313" key="1">
    <source>
        <dbReference type="EMBL" id="OBZ80746.1"/>
    </source>
</evidence>
<dbReference type="InParanoid" id="A0A1C7MWB5"/>
<accession>A0A1C7MWB5</accession>
<dbReference type="Proteomes" id="UP000093000">
    <property type="component" value="Unassembled WGS sequence"/>
</dbReference>
<dbReference type="AlphaFoldDB" id="A0A1C7MWB5"/>
<comment type="caution">
    <text evidence="1">The sequence shown here is derived from an EMBL/GenBank/DDBJ whole genome shotgun (WGS) entry which is preliminary data.</text>
</comment>
<protein>
    <submittedName>
        <fullName evidence="1">Uncharacterized protein</fullName>
    </submittedName>
</protein>